<dbReference type="SMART" id="SM00903">
    <property type="entry name" value="Flavin_Reduct"/>
    <property type="match status" value="1"/>
</dbReference>
<reference evidence="4" key="1">
    <citation type="journal article" date="2021" name="Nat. Commun.">
        <title>Genetic determinants of endophytism in the Arabidopsis root mycobiome.</title>
        <authorList>
            <person name="Mesny F."/>
            <person name="Miyauchi S."/>
            <person name="Thiergart T."/>
            <person name="Pickel B."/>
            <person name="Atanasova L."/>
            <person name="Karlsson M."/>
            <person name="Huettel B."/>
            <person name="Barry K.W."/>
            <person name="Haridas S."/>
            <person name="Chen C."/>
            <person name="Bauer D."/>
            <person name="Andreopoulos W."/>
            <person name="Pangilinan J."/>
            <person name="LaButti K."/>
            <person name="Riley R."/>
            <person name="Lipzen A."/>
            <person name="Clum A."/>
            <person name="Drula E."/>
            <person name="Henrissat B."/>
            <person name="Kohler A."/>
            <person name="Grigoriev I.V."/>
            <person name="Martin F.M."/>
            <person name="Hacquard S."/>
        </authorList>
    </citation>
    <scope>NUCLEOTIDE SEQUENCE</scope>
    <source>
        <strain evidence="4">MPI-CAGE-CH-0235</strain>
    </source>
</reference>
<keyword evidence="1" id="KW-0560">Oxidoreductase</keyword>
<sequence>MRMRSVWLRGHVRRFCVLHTLRDAGRTVSGVLEVAARARGQSLATSRVGRGMMLRQGAASTTSTIVRKSSSMHSSSLAGSETPTAHPDTTLSLPEQLRGVMRLLPHSVVVCTTTDGKTPRGMTMSSFTSLTLAPTPLVTFNIASPSRTLDGITSSGEFNIHIMGGDTAGAQLAERFTRGNAGSVFEGVEWEGESEGAAPVLRGEGVLYVLRCRVLGDAPSGGLVRVRDHTIVVGEVVEVVAGREGDDAFGLAYADRRYRRIGGMIQKHV</sequence>
<dbReference type="InterPro" id="IPR012349">
    <property type="entry name" value="Split_barrel_FMN-bd"/>
</dbReference>
<keyword evidence="5" id="KW-1185">Reference proteome</keyword>
<protein>
    <submittedName>
        <fullName evidence="4">Flavin reductase like domain-containing protein</fullName>
    </submittedName>
</protein>
<name>A0A8K0SJ47_9HYPO</name>
<organism evidence="4 5">
    <name type="scientific">Stachybotrys elegans</name>
    <dbReference type="NCBI Taxonomy" id="80388"/>
    <lineage>
        <taxon>Eukaryota</taxon>
        <taxon>Fungi</taxon>
        <taxon>Dikarya</taxon>
        <taxon>Ascomycota</taxon>
        <taxon>Pezizomycotina</taxon>
        <taxon>Sordariomycetes</taxon>
        <taxon>Hypocreomycetidae</taxon>
        <taxon>Hypocreales</taxon>
        <taxon>Stachybotryaceae</taxon>
        <taxon>Stachybotrys</taxon>
    </lineage>
</organism>
<proteinExistence type="predicted"/>
<dbReference type="GO" id="GO:0010181">
    <property type="term" value="F:FMN binding"/>
    <property type="evidence" value="ECO:0007669"/>
    <property type="project" value="InterPro"/>
</dbReference>
<dbReference type="EMBL" id="JAGPNK010000013">
    <property type="protein sequence ID" value="KAH7309589.1"/>
    <property type="molecule type" value="Genomic_DNA"/>
</dbReference>
<dbReference type="PANTHER" id="PTHR30466:SF1">
    <property type="entry name" value="FMN REDUCTASE (NADH) RUTF"/>
    <property type="match status" value="1"/>
</dbReference>
<feature type="compositionally biased region" description="Polar residues" evidence="2">
    <location>
        <begin position="58"/>
        <end position="68"/>
    </location>
</feature>
<dbReference type="InterPro" id="IPR050268">
    <property type="entry name" value="NADH-dep_flavin_reductase"/>
</dbReference>
<evidence type="ECO:0000259" key="3">
    <source>
        <dbReference type="SMART" id="SM00903"/>
    </source>
</evidence>
<comment type="caution">
    <text evidence="4">The sequence shown here is derived from an EMBL/GenBank/DDBJ whole genome shotgun (WGS) entry which is preliminary data.</text>
</comment>
<dbReference type="PANTHER" id="PTHR30466">
    <property type="entry name" value="FLAVIN REDUCTASE"/>
    <property type="match status" value="1"/>
</dbReference>
<dbReference type="AlphaFoldDB" id="A0A8K0SJ47"/>
<feature type="domain" description="Flavin reductase like" evidence="3">
    <location>
        <begin position="101"/>
        <end position="260"/>
    </location>
</feature>
<evidence type="ECO:0000313" key="5">
    <source>
        <dbReference type="Proteomes" id="UP000813444"/>
    </source>
</evidence>
<dbReference type="Gene3D" id="2.30.110.10">
    <property type="entry name" value="Electron Transport, Fmn-binding Protein, Chain A"/>
    <property type="match status" value="1"/>
</dbReference>
<dbReference type="OrthoDB" id="2015405at2759"/>
<evidence type="ECO:0000256" key="2">
    <source>
        <dbReference type="SAM" id="MobiDB-lite"/>
    </source>
</evidence>
<dbReference type="Proteomes" id="UP000813444">
    <property type="component" value="Unassembled WGS sequence"/>
</dbReference>
<evidence type="ECO:0000256" key="1">
    <source>
        <dbReference type="ARBA" id="ARBA00023002"/>
    </source>
</evidence>
<dbReference type="SUPFAM" id="SSF50475">
    <property type="entry name" value="FMN-binding split barrel"/>
    <property type="match status" value="1"/>
</dbReference>
<gene>
    <name evidence="4" type="ORF">B0I35DRAFT_83828</name>
</gene>
<feature type="region of interest" description="Disordered" evidence="2">
    <location>
        <begin position="58"/>
        <end position="88"/>
    </location>
</feature>
<feature type="compositionally biased region" description="Low complexity" evidence="2">
    <location>
        <begin position="69"/>
        <end position="80"/>
    </location>
</feature>
<dbReference type="GO" id="GO:0042602">
    <property type="term" value="F:riboflavin reductase (NADPH) activity"/>
    <property type="evidence" value="ECO:0007669"/>
    <property type="project" value="TreeGrafter"/>
</dbReference>
<accession>A0A8K0SJ47</accession>
<dbReference type="Pfam" id="PF01613">
    <property type="entry name" value="Flavin_Reduct"/>
    <property type="match status" value="1"/>
</dbReference>
<dbReference type="InterPro" id="IPR002563">
    <property type="entry name" value="Flavin_Rdtase-like_dom"/>
</dbReference>
<evidence type="ECO:0000313" key="4">
    <source>
        <dbReference type="EMBL" id="KAH7309589.1"/>
    </source>
</evidence>